<comment type="caution">
    <text evidence="2">The sequence shown here is derived from an EMBL/GenBank/DDBJ whole genome shotgun (WGS) entry which is preliminary data.</text>
</comment>
<feature type="compositionally biased region" description="Acidic residues" evidence="1">
    <location>
        <begin position="90"/>
        <end position="99"/>
    </location>
</feature>
<accession>A0A2H0UKU3</accession>
<evidence type="ECO:0000313" key="2">
    <source>
        <dbReference type="EMBL" id="PIR87029.1"/>
    </source>
</evidence>
<organism evidence="2 3">
    <name type="scientific">Candidatus Harrisonbacteria bacterium CG10_big_fil_rev_8_21_14_0_10_49_15</name>
    <dbReference type="NCBI Taxonomy" id="1974587"/>
    <lineage>
        <taxon>Bacteria</taxon>
        <taxon>Candidatus Harrisoniibacteriota</taxon>
    </lineage>
</organism>
<evidence type="ECO:0000313" key="3">
    <source>
        <dbReference type="Proteomes" id="UP000229526"/>
    </source>
</evidence>
<proteinExistence type="predicted"/>
<dbReference type="EMBL" id="PFBD01000020">
    <property type="protein sequence ID" value="PIR87029.1"/>
    <property type="molecule type" value="Genomic_DNA"/>
</dbReference>
<dbReference type="Proteomes" id="UP000229526">
    <property type="component" value="Unassembled WGS sequence"/>
</dbReference>
<feature type="compositionally biased region" description="Basic and acidic residues" evidence="1">
    <location>
        <begin position="51"/>
        <end position="61"/>
    </location>
</feature>
<dbReference type="AlphaFoldDB" id="A0A2H0UKU3"/>
<gene>
    <name evidence="2" type="ORF">COU11_02250</name>
</gene>
<sequence>MNWLFDYSLCKRYKKKGAGYISWQKEEEGTLARTQRATVREPRTPSGILDSKPHPRTDRRYSAPTGRPAGRPVKEADPRDEESGGSMSWEELEAGLEFA</sequence>
<evidence type="ECO:0000256" key="1">
    <source>
        <dbReference type="SAM" id="MobiDB-lite"/>
    </source>
</evidence>
<protein>
    <submittedName>
        <fullName evidence="2">Uncharacterized protein</fullName>
    </submittedName>
</protein>
<reference evidence="3" key="1">
    <citation type="submission" date="2017-09" db="EMBL/GenBank/DDBJ databases">
        <title>Depth-based differentiation of microbial function through sediment-hosted aquifers and enrichment of novel symbionts in the deep terrestrial subsurface.</title>
        <authorList>
            <person name="Probst A.J."/>
            <person name="Ladd B."/>
            <person name="Jarett J.K."/>
            <person name="Geller-Mcgrath D.E."/>
            <person name="Sieber C.M.K."/>
            <person name="Emerson J.B."/>
            <person name="Anantharaman K."/>
            <person name="Thomas B.C."/>
            <person name="Malmstrom R."/>
            <person name="Stieglmeier M."/>
            <person name="Klingl A."/>
            <person name="Woyke T."/>
            <person name="Ryan C.M."/>
            <person name="Banfield J.F."/>
        </authorList>
    </citation>
    <scope>NUCLEOTIDE SEQUENCE [LARGE SCALE GENOMIC DNA]</scope>
</reference>
<name>A0A2H0UKU3_9BACT</name>
<feature type="region of interest" description="Disordered" evidence="1">
    <location>
        <begin position="29"/>
        <end position="99"/>
    </location>
</feature>